<gene>
    <name evidence="2" type="primary">LOC124629043</name>
</gene>
<evidence type="ECO:0000313" key="2">
    <source>
        <dbReference type="RefSeq" id="XP_053543034.1"/>
    </source>
</evidence>
<dbReference type="AlphaFoldDB" id="A0A9F7TRU5"/>
<evidence type="ECO:0000313" key="1">
    <source>
        <dbReference type="Proteomes" id="UP000221080"/>
    </source>
</evidence>
<name>A0A9F7TRU5_ICTPU</name>
<reference evidence="2" key="2">
    <citation type="submission" date="2025-08" db="UniProtKB">
        <authorList>
            <consortium name="RefSeq"/>
        </authorList>
    </citation>
    <scope>IDENTIFICATION</scope>
    <source>
        <tissue evidence="2">Blood</tissue>
    </source>
</reference>
<dbReference type="RefSeq" id="XP_053543034.1">
    <property type="nucleotide sequence ID" value="XM_053687059.1"/>
</dbReference>
<proteinExistence type="predicted"/>
<dbReference type="OrthoDB" id="10005859at2759"/>
<accession>A0A9F7TRU5</accession>
<reference evidence="1" key="1">
    <citation type="journal article" date="2016" name="Nat. Commun.">
        <title>The channel catfish genome sequence provides insights into the evolution of scale formation in teleosts.</title>
        <authorList>
            <person name="Liu Z."/>
            <person name="Liu S."/>
            <person name="Yao J."/>
            <person name="Bao L."/>
            <person name="Zhang J."/>
            <person name="Li Y."/>
            <person name="Jiang C."/>
            <person name="Sun L."/>
            <person name="Wang R."/>
            <person name="Zhang Y."/>
            <person name="Zhou T."/>
            <person name="Zeng Q."/>
            <person name="Fu Q."/>
            <person name="Gao S."/>
            <person name="Li N."/>
            <person name="Koren S."/>
            <person name="Jiang Y."/>
            <person name="Zimin A."/>
            <person name="Xu P."/>
            <person name="Phillippy A.M."/>
            <person name="Geng X."/>
            <person name="Song L."/>
            <person name="Sun F."/>
            <person name="Li C."/>
            <person name="Wang X."/>
            <person name="Chen A."/>
            <person name="Jin Y."/>
            <person name="Yuan Z."/>
            <person name="Yang Y."/>
            <person name="Tan S."/>
            <person name="Peatman E."/>
            <person name="Lu J."/>
            <person name="Qin Z."/>
            <person name="Dunham R."/>
            <person name="Li Z."/>
            <person name="Sonstegard T."/>
            <person name="Feng J."/>
            <person name="Danzmann R.G."/>
            <person name="Schroeder S."/>
            <person name="Scheffler B."/>
            <person name="Duke M.V."/>
            <person name="Ballard L."/>
            <person name="Kucuktas H."/>
            <person name="Kaltenboeck L."/>
            <person name="Liu H."/>
            <person name="Armbruster J."/>
            <person name="Xie Y."/>
            <person name="Kirby M.L."/>
            <person name="Tian Y."/>
            <person name="Flanagan M.E."/>
            <person name="Mu W."/>
            <person name="Waldbieser G.C."/>
        </authorList>
    </citation>
    <scope>NUCLEOTIDE SEQUENCE [LARGE SCALE GENOMIC DNA]</scope>
    <source>
        <strain evidence="1">SDA103</strain>
    </source>
</reference>
<dbReference type="Proteomes" id="UP000221080">
    <property type="component" value="Chromosome 16"/>
</dbReference>
<protein>
    <submittedName>
        <fullName evidence="2">Uncharacterized protein LOC124629043</fullName>
    </submittedName>
</protein>
<keyword evidence="1" id="KW-1185">Reference proteome</keyword>
<organism evidence="1 2">
    <name type="scientific">Ictalurus punctatus</name>
    <name type="common">Channel catfish</name>
    <name type="synonym">Silurus punctatus</name>
    <dbReference type="NCBI Taxonomy" id="7998"/>
    <lineage>
        <taxon>Eukaryota</taxon>
        <taxon>Metazoa</taxon>
        <taxon>Chordata</taxon>
        <taxon>Craniata</taxon>
        <taxon>Vertebrata</taxon>
        <taxon>Euteleostomi</taxon>
        <taxon>Actinopterygii</taxon>
        <taxon>Neopterygii</taxon>
        <taxon>Teleostei</taxon>
        <taxon>Ostariophysi</taxon>
        <taxon>Siluriformes</taxon>
        <taxon>Ictaluridae</taxon>
        <taxon>Ictalurus</taxon>
    </lineage>
</organism>
<dbReference type="KEGG" id="ipu:124629043"/>
<dbReference type="GeneID" id="124629043"/>
<sequence>MEWLQPEEGARSTVTEQRLQAPLWYLIPTSPPSIRVNLPHPHLFSLTNNVAEVGREQHQQSGELEEDEIVHSCKPSSPTHHLSALLSGIQSDLRETLHLGPLEQKLLIVVGQAMPLSPLLSDPEDLEKLIKLGQIQAQDGTLTTNIIRNKFQ</sequence>